<sequence length="61" mass="7128">MSQLSTVTSKRKRKHESYNLNERIHEQFNRILGKEVSGLLKTDGKNTLRFIFLISAAYQCK</sequence>
<gene>
    <name evidence="1" type="ORF">GLOINDRAFT_20258</name>
</gene>
<dbReference type="HOGENOM" id="CLU_2923786_0_0_1"/>
<organism evidence="1">
    <name type="scientific">Rhizophagus irregularis (strain DAOM 181602 / DAOM 197198 / MUCL 43194)</name>
    <name type="common">Arbuscular mycorrhizal fungus</name>
    <name type="synonym">Glomus intraradices</name>
    <dbReference type="NCBI Taxonomy" id="747089"/>
    <lineage>
        <taxon>Eukaryota</taxon>
        <taxon>Fungi</taxon>
        <taxon>Fungi incertae sedis</taxon>
        <taxon>Mucoromycota</taxon>
        <taxon>Glomeromycotina</taxon>
        <taxon>Glomeromycetes</taxon>
        <taxon>Glomerales</taxon>
        <taxon>Glomeraceae</taxon>
        <taxon>Rhizophagus</taxon>
    </lineage>
</organism>
<proteinExistence type="predicted"/>
<dbReference type="AlphaFoldDB" id="U9UEL2"/>
<evidence type="ECO:0000313" key="1">
    <source>
        <dbReference type="EMBL" id="ESA18845.1"/>
    </source>
</evidence>
<reference evidence="1" key="1">
    <citation type="submission" date="2013-07" db="EMBL/GenBank/DDBJ databases">
        <title>The genome of an arbuscular mycorrhizal fungus provides insights into the evolution of the oldest plant symbiosis.</title>
        <authorList>
            <consortium name="DOE Joint Genome Institute"/>
            <person name="Tisserant E."/>
            <person name="Malbreil M."/>
            <person name="Kuo A."/>
            <person name="Kohler A."/>
            <person name="Symeonidi A."/>
            <person name="Balestrini R."/>
            <person name="Charron P."/>
            <person name="Duensing N."/>
            <person name="Frei-dit-Frey N."/>
            <person name="Gianinazzi-Pearson V."/>
            <person name="Gilbert B."/>
            <person name="Handa Y."/>
            <person name="Hijri M."/>
            <person name="Kaul R."/>
            <person name="Kawaguchi M."/>
            <person name="Krajinski F."/>
            <person name="Lammers P."/>
            <person name="Lapierre D."/>
            <person name="Masclaux F.G."/>
            <person name="Murat C."/>
            <person name="Morin E."/>
            <person name="Ndikumana S."/>
            <person name="Pagni M."/>
            <person name="Petitpierre D."/>
            <person name="Requena N."/>
            <person name="Rosikiewicz P."/>
            <person name="Riley R."/>
            <person name="Saito K."/>
            <person name="San Clemente H."/>
            <person name="Shapiro H."/>
            <person name="van Tuinen D."/>
            <person name="Becard G."/>
            <person name="Bonfante P."/>
            <person name="Paszkowski U."/>
            <person name="Shachar-Hill Y."/>
            <person name="Young J.P."/>
            <person name="Sanders I.R."/>
            <person name="Henrissat B."/>
            <person name="Rensing S.A."/>
            <person name="Grigoriev I.V."/>
            <person name="Corradi N."/>
            <person name="Roux C."/>
            <person name="Martin F."/>
        </authorList>
    </citation>
    <scope>NUCLEOTIDE SEQUENCE</scope>
    <source>
        <strain evidence="1">DAOM 197198</strain>
    </source>
</reference>
<dbReference type="EMBL" id="KI278827">
    <property type="protein sequence ID" value="ESA18845.1"/>
    <property type="molecule type" value="Genomic_DNA"/>
</dbReference>
<protein>
    <submittedName>
        <fullName evidence="1">Uncharacterized protein</fullName>
    </submittedName>
</protein>
<name>U9UEL2_RHIID</name>
<accession>U9UEL2</accession>